<evidence type="ECO:0000313" key="12">
    <source>
        <dbReference type="EMBL" id="AEE17731.1"/>
    </source>
</evidence>
<dbReference type="SUPFAM" id="SSF53155">
    <property type="entry name" value="Methylated DNA-protein cysteine methyltransferase domain"/>
    <property type="match status" value="1"/>
</dbReference>
<dbReference type="InterPro" id="IPR008332">
    <property type="entry name" value="MethylG_MeTrfase_N"/>
</dbReference>
<dbReference type="InterPro" id="IPR001497">
    <property type="entry name" value="MethylDNA_cys_MeTrfase_AS"/>
</dbReference>
<evidence type="ECO:0000259" key="11">
    <source>
        <dbReference type="Pfam" id="PF02870"/>
    </source>
</evidence>
<dbReference type="Gene3D" id="1.10.10.10">
    <property type="entry name" value="Winged helix-like DNA-binding domain superfamily/Winged helix DNA-binding domain"/>
    <property type="match status" value="1"/>
</dbReference>
<accession>F4LLT7</accession>
<keyword evidence="7 9" id="KW-0234">DNA repair</keyword>
<dbReference type="AlphaFoldDB" id="F4LLT7"/>
<dbReference type="EC" id="2.1.1.63" evidence="9"/>
<dbReference type="EMBL" id="CP002696">
    <property type="protein sequence ID" value="AEE17731.1"/>
    <property type="molecule type" value="Genomic_DNA"/>
</dbReference>
<feature type="active site" description="Nucleophile; methyl group acceptor" evidence="9">
    <location>
        <position position="156"/>
    </location>
</feature>
<keyword evidence="4 9" id="KW-0489">Methyltransferase</keyword>
<keyword evidence="13" id="KW-1185">Reference proteome</keyword>
<dbReference type="SUPFAM" id="SSF46767">
    <property type="entry name" value="Methylated DNA-protein cysteine methyltransferase, C-terminal domain"/>
    <property type="match status" value="1"/>
</dbReference>
<evidence type="ECO:0000256" key="5">
    <source>
        <dbReference type="ARBA" id="ARBA00022679"/>
    </source>
</evidence>
<reference evidence="13" key="1">
    <citation type="submission" date="2011-04" db="EMBL/GenBank/DDBJ databases">
        <title>The complete genome of Treponema brennaborense DSM 12168.</title>
        <authorList>
            <person name="Lucas S."/>
            <person name="Han J."/>
            <person name="Lapidus A."/>
            <person name="Bruce D."/>
            <person name="Goodwin L."/>
            <person name="Pitluck S."/>
            <person name="Peters L."/>
            <person name="Kyrpides N."/>
            <person name="Mavromatis K."/>
            <person name="Ivanova N."/>
            <person name="Mikhailova N."/>
            <person name="Pagani I."/>
            <person name="Teshima H."/>
            <person name="Detter J.C."/>
            <person name="Tapia R."/>
            <person name="Han C."/>
            <person name="Land M."/>
            <person name="Hauser L."/>
            <person name="Markowitz V."/>
            <person name="Cheng J.-F."/>
            <person name="Hugenholtz P."/>
            <person name="Woyke T."/>
            <person name="Wu D."/>
            <person name="Gronow S."/>
            <person name="Wellnitz S."/>
            <person name="Brambilla E."/>
            <person name="Klenk H.-P."/>
            <person name="Eisen J.A."/>
        </authorList>
    </citation>
    <scope>NUCLEOTIDE SEQUENCE [LARGE SCALE GENOMIC DNA]</scope>
    <source>
        <strain evidence="13">DSM 12168 / CIP 105900 / DD5/3</strain>
    </source>
</reference>
<comment type="catalytic activity">
    <reaction evidence="8 9">
        <text>a 6-O-methyl-2'-deoxyguanosine in DNA + L-cysteinyl-[protein] = S-methyl-L-cysteinyl-[protein] + a 2'-deoxyguanosine in DNA</text>
        <dbReference type="Rhea" id="RHEA:24000"/>
        <dbReference type="Rhea" id="RHEA-COMP:10131"/>
        <dbReference type="Rhea" id="RHEA-COMP:10132"/>
        <dbReference type="Rhea" id="RHEA-COMP:11367"/>
        <dbReference type="Rhea" id="RHEA-COMP:11368"/>
        <dbReference type="ChEBI" id="CHEBI:29950"/>
        <dbReference type="ChEBI" id="CHEBI:82612"/>
        <dbReference type="ChEBI" id="CHEBI:85445"/>
        <dbReference type="ChEBI" id="CHEBI:85448"/>
        <dbReference type="EC" id="2.1.1.63"/>
    </reaction>
</comment>
<feature type="domain" description="Methylated-DNA-[protein]-cysteine S-methyltransferase DNA binding" evidence="10">
    <location>
        <begin position="105"/>
        <end position="184"/>
    </location>
</feature>
<dbReference type="GO" id="GO:0003908">
    <property type="term" value="F:methylated-DNA-[protein]-cysteine S-methyltransferase activity"/>
    <property type="evidence" value="ECO:0007669"/>
    <property type="project" value="UniProtKB-UniRule"/>
</dbReference>
<dbReference type="KEGG" id="tbe:Trebr_2322"/>
<dbReference type="InterPro" id="IPR014048">
    <property type="entry name" value="MethylDNA_cys_MeTrfase_DNA-bd"/>
</dbReference>
<proteinExistence type="inferred from homology"/>
<keyword evidence="5 9" id="KW-0808">Transferase</keyword>
<dbReference type="STRING" id="906968.Trebr_2322"/>
<evidence type="ECO:0000256" key="1">
    <source>
        <dbReference type="ARBA" id="ARBA00001286"/>
    </source>
</evidence>
<dbReference type="PANTHER" id="PTHR10815:SF5">
    <property type="entry name" value="METHYLATED-DNA--PROTEIN-CYSTEINE METHYLTRANSFERASE"/>
    <property type="match status" value="1"/>
</dbReference>
<dbReference type="HOGENOM" id="CLU_000445_52_2_12"/>
<comment type="catalytic activity">
    <reaction evidence="1 9">
        <text>a 4-O-methyl-thymidine in DNA + L-cysteinyl-[protein] = a thymidine in DNA + S-methyl-L-cysteinyl-[protein]</text>
        <dbReference type="Rhea" id="RHEA:53428"/>
        <dbReference type="Rhea" id="RHEA-COMP:10131"/>
        <dbReference type="Rhea" id="RHEA-COMP:10132"/>
        <dbReference type="Rhea" id="RHEA-COMP:13555"/>
        <dbReference type="Rhea" id="RHEA-COMP:13556"/>
        <dbReference type="ChEBI" id="CHEBI:29950"/>
        <dbReference type="ChEBI" id="CHEBI:82612"/>
        <dbReference type="ChEBI" id="CHEBI:137386"/>
        <dbReference type="ChEBI" id="CHEBI:137387"/>
        <dbReference type="EC" id="2.1.1.63"/>
    </reaction>
</comment>
<dbReference type="Gene3D" id="3.30.160.70">
    <property type="entry name" value="Methylated DNA-protein cysteine methyltransferase domain"/>
    <property type="match status" value="1"/>
</dbReference>
<dbReference type="FunFam" id="1.10.10.10:FF:000214">
    <property type="entry name" value="Methylated-DNA--protein-cysteine methyltransferase"/>
    <property type="match status" value="1"/>
</dbReference>
<dbReference type="CDD" id="cd06445">
    <property type="entry name" value="ATase"/>
    <property type="match status" value="1"/>
</dbReference>
<evidence type="ECO:0000256" key="7">
    <source>
        <dbReference type="ARBA" id="ARBA00023204"/>
    </source>
</evidence>
<dbReference type="GO" id="GO:0006307">
    <property type="term" value="P:DNA alkylation repair"/>
    <property type="evidence" value="ECO:0007669"/>
    <property type="project" value="UniProtKB-UniRule"/>
</dbReference>
<evidence type="ECO:0000259" key="10">
    <source>
        <dbReference type="Pfam" id="PF01035"/>
    </source>
</evidence>
<dbReference type="GO" id="GO:0032259">
    <property type="term" value="P:methylation"/>
    <property type="evidence" value="ECO:0007669"/>
    <property type="project" value="UniProtKB-KW"/>
</dbReference>
<dbReference type="HAMAP" id="MF_00772">
    <property type="entry name" value="OGT"/>
    <property type="match status" value="1"/>
</dbReference>
<comment type="function">
    <text evidence="9">Involved in the cellular defense against the biological effects of O6-methylguanine (O6-MeG) and O4-methylthymine (O4-MeT) in DNA. Repairs the methylated nucleobase in DNA by stoichiometrically transferring the methyl group to a cysteine residue in the enzyme. This is a suicide reaction: the enzyme is irreversibly inactivated.</text>
</comment>
<keyword evidence="3 9" id="KW-0963">Cytoplasm</keyword>
<evidence type="ECO:0000256" key="4">
    <source>
        <dbReference type="ARBA" id="ARBA00022603"/>
    </source>
</evidence>
<dbReference type="eggNOG" id="COG0350">
    <property type="taxonomic scope" value="Bacteria"/>
</dbReference>
<evidence type="ECO:0000256" key="3">
    <source>
        <dbReference type="ARBA" id="ARBA00022490"/>
    </source>
</evidence>
<comment type="subcellular location">
    <subcellularLocation>
        <location evidence="9">Cytoplasm</location>
    </subcellularLocation>
</comment>
<evidence type="ECO:0000256" key="2">
    <source>
        <dbReference type="ARBA" id="ARBA00008711"/>
    </source>
</evidence>
<comment type="similarity">
    <text evidence="2 9">Belongs to the MGMT family.</text>
</comment>
<name>F4LLT7_TREBD</name>
<dbReference type="InterPro" id="IPR036388">
    <property type="entry name" value="WH-like_DNA-bd_sf"/>
</dbReference>
<evidence type="ECO:0000256" key="6">
    <source>
        <dbReference type="ARBA" id="ARBA00022763"/>
    </source>
</evidence>
<dbReference type="Proteomes" id="UP000006546">
    <property type="component" value="Chromosome"/>
</dbReference>
<comment type="miscellaneous">
    <text evidence="9">This enzyme catalyzes only one turnover and therefore is not strictly catalytic. According to one definition, an enzyme is a biocatalyst that acts repeatedly and over many reaction cycles.</text>
</comment>
<dbReference type="InterPro" id="IPR036217">
    <property type="entry name" value="MethylDNA_cys_MeTrfase_DNAb"/>
</dbReference>
<evidence type="ECO:0000313" key="13">
    <source>
        <dbReference type="Proteomes" id="UP000006546"/>
    </source>
</evidence>
<evidence type="ECO:0000256" key="9">
    <source>
        <dbReference type="HAMAP-Rule" id="MF_00772"/>
    </source>
</evidence>
<keyword evidence="6 9" id="KW-0227">DNA damage</keyword>
<dbReference type="GO" id="GO:0005737">
    <property type="term" value="C:cytoplasm"/>
    <property type="evidence" value="ECO:0007669"/>
    <property type="project" value="UniProtKB-SubCell"/>
</dbReference>
<dbReference type="NCBIfam" id="TIGR00589">
    <property type="entry name" value="ogt"/>
    <property type="match status" value="1"/>
</dbReference>
<dbReference type="InterPro" id="IPR023546">
    <property type="entry name" value="MGMT"/>
</dbReference>
<evidence type="ECO:0000256" key="8">
    <source>
        <dbReference type="ARBA" id="ARBA00049348"/>
    </source>
</evidence>
<dbReference type="InterPro" id="IPR036631">
    <property type="entry name" value="MGMT_N_sf"/>
</dbReference>
<protein>
    <recommendedName>
        <fullName evidence="9">Methylated-DNA--protein-cysteine methyltransferase</fullName>
        <ecNumber evidence="9">2.1.1.63</ecNumber>
    </recommendedName>
    <alternativeName>
        <fullName evidence="9">6-O-methylguanine-DNA methyltransferase</fullName>
        <shortName evidence="9">MGMT</shortName>
    </alternativeName>
    <alternativeName>
        <fullName evidence="9">O-6-methylguanine-DNA-alkyltransferase</fullName>
    </alternativeName>
</protein>
<dbReference type="Pfam" id="PF01035">
    <property type="entry name" value="DNA_binding_1"/>
    <property type="match status" value="1"/>
</dbReference>
<organism evidence="12 13">
    <name type="scientific">Treponema brennaborense (strain DSM 12168 / CIP 105900 / DD5/3)</name>
    <dbReference type="NCBI Taxonomy" id="906968"/>
    <lineage>
        <taxon>Bacteria</taxon>
        <taxon>Pseudomonadati</taxon>
        <taxon>Spirochaetota</taxon>
        <taxon>Spirochaetia</taxon>
        <taxon>Spirochaetales</taxon>
        <taxon>Treponemataceae</taxon>
        <taxon>Treponema</taxon>
    </lineage>
</organism>
<gene>
    <name evidence="12" type="ordered locus">Trebr_2322</name>
</gene>
<feature type="domain" description="Methylguanine DNA methyltransferase ribonuclease-like" evidence="11">
    <location>
        <begin position="30"/>
        <end position="101"/>
    </location>
</feature>
<sequence length="192" mass="21054">MRNSCGNLPEALPRDVSFFQTAVYYIGMKYVTTGDFPIGTLAVTEDGAGICAVHVLPDAAEPSCGAEEFERKETPLLRRALVQLGEYFAGTRRTFDLPLSLKGTEFQLRVWNELLRIPYGKTTTYGRLAYRVGNAKACRAVGMANHRNPVMIIVPCHRVIGADGSLTGYAGGLNVKRLLLDLEAGFQALDLR</sequence>
<dbReference type="Pfam" id="PF02870">
    <property type="entry name" value="Methyltransf_1N"/>
    <property type="match status" value="1"/>
</dbReference>
<dbReference type="PANTHER" id="PTHR10815">
    <property type="entry name" value="METHYLATED-DNA--PROTEIN-CYSTEINE METHYLTRANSFERASE"/>
    <property type="match status" value="1"/>
</dbReference>
<dbReference type="PROSITE" id="PS00374">
    <property type="entry name" value="MGMT"/>
    <property type="match status" value="1"/>
</dbReference>